<sequence>MVWNMLKTPFFLGQCEEIVVFRLVSAACSQHCAKHTLPDLPYDYNALEPVISAEIMQLHHQKHHATYVNNLNIAEEKLAEAQAKSDITSIIALQPALRFNGGGHINHSIFWQNLSPNGGGEPDGDLMHLIKSDFGSFENFKTQMSNMAVAVQGSGWAWLGFNTTTNSLQLSSCANQDPLRATTGLVPLFGIDVWEHAYYLQYKNVRPDYVKAMWNVVNWTDVSERLVEAQQNVGV</sequence>
<dbReference type="Gene3D" id="1.10.287.990">
    <property type="entry name" value="Fe,Mn superoxide dismutase (SOD) domain"/>
    <property type="match status" value="1"/>
</dbReference>
<protein>
    <recommendedName>
        <fullName evidence="3 8">Superoxide dismutase</fullName>
        <ecNumber evidence="3 8">1.15.1.1</ecNumber>
    </recommendedName>
</protein>
<name>A0ABM1SXA3_LIMPO</name>
<evidence type="ECO:0000259" key="9">
    <source>
        <dbReference type="Pfam" id="PF00081"/>
    </source>
</evidence>
<evidence type="ECO:0000256" key="4">
    <source>
        <dbReference type="ARBA" id="ARBA00022723"/>
    </source>
</evidence>
<dbReference type="Pfam" id="PF02777">
    <property type="entry name" value="Sod_Fe_C"/>
    <property type="match status" value="1"/>
</dbReference>
<dbReference type="InterPro" id="IPR050265">
    <property type="entry name" value="Fe/Mn_Superoxide_Dismutase"/>
</dbReference>
<dbReference type="InterPro" id="IPR019831">
    <property type="entry name" value="Mn/Fe_SOD_N"/>
</dbReference>
<dbReference type="InterPro" id="IPR019832">
    <property type="entry name" value="Mn/Fe_SOD_C"/>
</dbReference>
<accession>A0ABM1SXA3</accession>
<feature type="domain" description="Manganese/iron superoxide dismutase N-terminal" evidence="9">
    <location>
        <begin position="34"/>
        <end position="115"/>
    </location>
</feature>
<dbReference type="InterPro" id="IPR001189">
    <property type="entry name" value="Mn/Fe_SOD"/>
</dbReference>
<evidence type="ECO:0000256" key="5">
    <source>
        <dbReference type="ARBA" id="ARBA00023002"/>
    </source>
</evidence>
<evidence type="ECO:0000256" key="8">
    <source>
        <dbReference type="RuleBase" id="RU000414"/>
    </source>
</evidence>
<dbReference type="InterPro" id="IPR019833">
    <property type="entry name" value="Mn/Fe_SOD_BS"/>
</dbReference>
<evidence type="ECO:0000256" key="3">
    <source>
        <dbReference type="ARBA" id="ARBA00012682"/>
    </source>
</evidence>
<evidence type="ECO:0000313" key="11">
    <source>
        <dbReference type="Proteomes" id="UP000694941"/>
    </source>
</evidence>
<comment type="similarity">
    <text evidence="2 8">Belongs to the iron/manganese superoxide dismutase family.</text>
</comment>
<comment type="catalytic activity">
    <reaction evidence="7 8">
        <text>2 superoxide + 2 H(+) = H2O2 + O2</text>
        <dbReference type="Rhea" id="RHEA:20696"/>
        <dbReference type="ChEBI" id="CHEBI:15378"/>
        <dbReference type="ChEBI" id="CHEBI:15379"/>
        <dbReference type="ChEBI" id="CHEBI:16240"/>
        <dbReference type="ChEBI" id="CHEBI:18421"/>
        <dbReference type="EC" id="1.15.1.1"/>
    </reaction>
</comment>
<dbReference type="Pfam" id="PF00081">
    <property type="entry name" value="Sod_Fe_N"/>
    <property type="match status" value="1"/>
</dbReference>
<dbReference type="PANTHER" id="PTHR11404">
    <property type="entry name" value="SUPEROXIDE DISMUTASE 2"/>
    <property type="match status" value="1"/>
</dbReference>
<dbReference type="SUPFAM" id="SSF54719">
    <property type="entry name" value="Fe,Mn superoxide dismutase (SOD), C-terminal domain"/>
    <property type="match status" value="1"/>
</dbReference>
<dbReference type="PIRSF" id="PIRSF000349">
    <property type="entry name" value="SODismutase"/>
    <property type="match status" value="1"/>
</dbReference>
<dbReference type="InterPro" id="IPR036314">
    <property type="entry name" value="SOD_C_sf"/>
</dbReference>
<evidence type="ECO:0000256" key="7">
    <source>
        <dbReference type="ARBA" id="ARBA00049204"/>
    </source>
</evidence>
<dbReference type="PRINTS" id="PR01703">
    <property type="entry name" value="MNSODISMTASE"/>
</dbReference>
<dbReference type="InterPro" id="IPR036324">
    <property type="entry name" value="Mn/Fe_SOD_N_sf"/>
</dbReference>
<dbReference type="Proteomes" id="UP000694941">
    <property type="component" value="Unplaced"/>
</dbReference>
<evidence type="ECO:0000259" key="10">
    <source>
        <dbReference type="Pfam" id="PF02777"/>
    </source>
</evidence>
<comment type="function">
    <text evidence="1">Destroys superoxide anion radicals which are normally produced within the cells and which are toxic to biological systems.</text>
</comment>
<comment type="function">
    <text evidence="8">Destroys radicals which are normally produced within the cells and which are toxic to biological systems.</text>
</comment>
<keyword evidence="4 8" id="KW-0479">Metal-binding</keyword>
<dbReference type="PANTHER" id="PTHR11404:SF6">
    <property type="entry name" value="SUPEROXIDE DISMUTASE [MN], MITOCHONDRIAL"/>
    <property type="match status" value="1"/>
</dbReference>
<dbReference type="Gene3D" id="3.55.40.20">
    <property type="entry name" value="Iron/manganese superoxide dismutase, C-terminal domain"/>
    <property type="match status" value="1"/>
</dbReference>
<keyword evidence="5 8" id="KW-0560">Oxidoreductase</keyword>
<feature type="domain" description="Manganese/iron superoxide dismutase C-terminal" evidence="10">
    <location>
        <begin position="122"/>
        <end position="225"/>
    </location>
</feature>
<dbReference type="PROSITE" id="PS00088">
    <property type="entry name" value="SOD_MN"/>
    <property type="match status" value="1"/>
</dbReference>
<evidence type="ECO:0000256" key="1">
    <source>
        <dbReference type="ARBA" id="ARBA00002170"/>
    </source>
</evidence>
<evidence type="ECO:0000313" key="12">
    <source>
        <dbReference type="RefSeq" id="XP_022248259.1"/>
    </source>
</evidence>
<keyword evidence="11" id="KW-1185">Reference proteome</keyword>
<reference evidence="12" key="1">
    <citation type="submission" date="2025-08" db="UniProtKB">
        <authorList>
            <consortium name="RefSeq"/>
        </authorList>
    </citation>
    <scope>IDENTIFICATION</scope>
    <source>
        <tissue evidence="12">Muscle</tissue>
    </source>
</reference>
<gene>
    <name evidence="12" type="primary">LOC106464753</name>
</gene>
<evidence type="ECO:0000256" key="2">
    <source>
        <dbReference type="ARBA" id="ARBA00008714"/>
    </source>
</evidence>
<dbReference type="GeneID" id="106464753"/>
<keyword evidence="6" id="KW-0464">Manganese</keyword>
<dbReference type="SUPFAM" id="SSF46609">
    <property type="entry name" value="Fe,Mn superoxide dismutase (SOD), N-terminal domain"/>
    <property type="match status" value="1"/>
</dbReference>
<organism evidence="11 12">
    <name type="scientific">Limulus polyphemus</name>
    <name type="common">Atlantic horseshoe crab</name>
    <dbReference type="NCBI Taxonomy" id="6850"/>
    <lineage>
        <taxon>Eukaryota</taxon>
        <taxon>Metazoa</taxon>
        <taxon>Ecdysozoa</taxon>
        <taxon>Arthropoda</taxon>
        <taxon>Chelicerata</taxon>
        <taxon>Merostomata</taxon>
        <taxon>Xiphosura</taxon>
        <taxon>Limulidae</taxon>
        <taxon>Limulus</taxon>
    </lineage>
</organism>
<evidence type="ECO:0000256" key="6">
    <source>
        <dbReference type="ARBA" id="ARBA00023211"/>
    </source>
</evidence>
<proteinExistence type="inferred from homology"/>
<dbReference type="EC" id="1.15.1.1" evidence="3 8"/>
<dbReference type="RefSeq" id="XP_022248259.1">
    <property type="nucleotide sequence ID" value="XM_022392551.1"/>
</dbReference>